<dbReference type="Gene3D" id="3.40.50.1360">
    <property type="match status" value="1"/>
</dbReference>
<keyword evidence="1" id="KW-0119">Carbohydrate metabolism</keyword>
<dbReference type="SUPFAM" id="SSF100950">
    <property type="entry name" value="NagB/RpiA/CoA transferase-like"/>
    <property type="match status" value="1"/>
</dbReference>
<dbReference type="InterPro" id="IPR037171">
    <property type="entry name" value="NagB/RpiA_transferase-like"/>
</dbReference>
<evidence type="ECO:0000313" key="3">
    <source>
        <dbReference type="EMBL" id="BBP92519.1"/>
    </source>
</evidence>
<dbReference type="InterPro" id="IPR018321">
    <property type="entry name" value="Glucosamine6P_isomerase_CS"/>
</dbReference>
<dbReference type="GO" id="GO:0006044">
    <property type="term" value="P:N-acetylglucosamine metabolic process"/>
    <property type="evidence" value="ECO:0007669"/>
    <property type="project" value="InterPro"/>
</dbReference>
<dbReference type="PROSITE" id="PS01161">
    <property type="entry name" value="GLC_GALNAC_ISOMERASE"/>
    <property type="match status" value="1"/>
</dbReference>
<evidence type="ECO:0000259" key="2">
    <source>
        <dbReference type="Pfam" id="PF01182"/>
    </source>
</evidence>
<dbReference type="PANTHER" id="PTHR42892">
    <property type="entry name" value="GLUCOSAMINE-6-PHOSPHATE DEAMINASE-LIKE PROTEIN BT_0258-RELATED"/>
    <property type="match status" value="1"/>
</dbReference>
<dbReference type="CDD" id="cd01399">
    <property type="entry name" value="GlcN6P_deaminase"/>
    <property type="match status" value="1"/>
</dbReference>
<proteinExistence type="predicted"/>
<accession>A0A5S9MKV5</accession>
<dbReference type="PANTHER" id="PTHR42892:SF1">
    <property type="entry name" value="GLUCOSAMINE-6-PHOSPHATE ISOMERASE"/>
    <property type="match status" value="1"/>
</dbReference>
<organism evidence="3 4">
    <name type="scientific">Bacillus safensis</name>
    <dbReference type="NCBI Taxonomy" id="561879"/>
    <lineage>
        <taxon>Bacteria</taxon>
        <taxon>Bacillati</taxon>
        <taxon>Bacillota</taxon>
        <taxon>Bacilli</taxon>
        <taxon>Bacillales</taxon>
        <taxon>Bacillaceae</taxon>
        <taxon>Bacillus</taxon>
    </lineage>
</organism>
<feature type="domain" description="Glucosamine/galactosamine-6-phosphate isomerase" evidence="2">
    <location>
        <begin position="4"/>
        <end position="148"/>
    </location>
</feature>
<evidence type="ECO:0000313" key="4">
    <source>
        <dbReference type="Proteomes" id="UP000464658"/>
    </source>
</evidence>
<dbReference type="EMBL" id="AP021906">
    <property type="protein sequence ID" value="BBP92519.1"/>
    <property type="molecule type" value="Genomic_DNA"/>
</dbReference>
<dbReference type="Proteomes" id="UP000464658">
    <property type="component" value="Chromosome"/>
</dbReference>
<evidence type="ECO:0000256" key="1">
    <source>
        <dbReference type="ARBA" id="ARBA00023277"/>
    </source>
</evidence>
<gene>
    <name evidence="3" type="ORF">BsIDN1_61370</name>
</gene>
<dbReference type="InterPro" id="IPR004547">
    <property type="entry name" value="Glucosamine6P_isomerase"/>
</dbReference>
<sequence>MTYMKRHLFDHIDLPQDQYFLPNGKAAHLEKECLRYDQLIEDVGGIDLQLLGIGQNGHIGFNEPGTPFNSKTHVVQLDENTRQANARFFSSIDEVPTHAITMGIASILSSKKILLLASGKSKAKVIQYLERAEIHPDFPASALKLHEDVTVMIDREAGSLR</sequence>
<reference evidence="3 4" key="1">
    <citation type="submission" date="2019-12" db="EMBL/GenBank/DDBJ databases">
        <title>Full genome sequence of a Bacillus safensis strain isolated from commercially available natto in Indonesia.</title>
        <authorList>
            <person name="Yoshida M."/>
            <person name="Uomi M."/>
            <person name="Waturangi D."/>
            <person name="Ekaputri J.J."/>
            <person name="Setiamarga D.H.E."/>
        </authorList>
    </citation>
    <scope>NUCLEOTIDE SEQUENCE [LARGE SCALE GENOMIC DNA]</scope>
    <source>
        <strain evidence="3 4">IDN1</strain>
    </source>
</reference>
<dbReference type="InterPro" id="IPR006148">
    <property type="entry name" value="Glc/Gal-6P_isomerase"/>
</dbReference>
<dbReference type="InterPro" id="IPR052960">
    <property type="entry name" value="GlcN6P_deaminase-like"/>
</dbReference>
<protein>
    <recommendedName>
        <fullName evidence="2">Glucosamine/galactosamine-6-phosphate isomerase domain-containing protein</fullName>
    </recommendedName>
</protein>
<name>A0A5S9MKV5_BACIA</name>
<dbReference type="AlphaFoldDB" id="A0A5S9MKV5"/>
<dbReference type="Pfam" id="PF01182">
    <property type="entry name" value="Glucosamine_iso"/>
    <property type="match status" value="1"/>
</dbReference>
<dbReference type="GO" id="GO:0005975">
    <property type="term" value="P:carbohydrate metabolic process"/>
    <property type="evidence" value="ECO:0007669"/>
    <property type="project" value="InterPro"/>
</dbReference>
<dbReference type="GO" id="GO:0004342">
    <property type="term" value="F:glucosamine-6-phosphate deaminase activity"/>
    <property type="evidence" value="ECO:0007669"/>
    <property type="project" value="InterPro"/>
</dbReference>